<evidence type="ECO:0000313" key="3">
    <source>
        <dbReference type="Proteomes" id="UP000219020"/>
    </source>
</evidence>
<comment type="caution">
    <text evidence="2">The sequence shown here is derived from an EMBL/GenBank/DDBJ whole genome shotgun (WGS) entry which is preliminary data.</text>
</comment>
<dbReference type="Proteomes" id="UP000219020">
    <property type="component" value="Unassembled WGS sequence"/>
</dbReference>
<dbReference type="Pfam" id="PF13612">
    <property type="entry name" value="DDE_Tnp_1_3"/>
    <property type="match status" value="1"/>
</dbReference>
<keyword evidence="3" id="KW-1185">Reference proteome</keyword>
<accession>A0A2A5T2X8</accession>
<reference evidence="3" key="1">
    <citation type="submission" date="2017-04" db="EMBL/GenBank/DDBJ databases">
        <title>Genome evolution of the luminous symbionts of deep sea anglerfish.</title>
        <authorList>
            <person name="Hendry T.A."/>
        </authorList>
    </citation>
    <scope>NUCLEOTIDE SEQUENCE [LARGE SCALE GENOMIC DNA]</scope>
</reference>
<evidence type="ECO:0000313" key="2">
    <source>
        <dbReference type="EMBL" id="PCS22517.1"/>
    </source>
</evidence>
<dbReference type="AlphaFoldDB" id="A0A2A5T2X8"/>
<gene>
    <name evidence="2" type="ORF">BTN49_1879</name>
</gene>
<organism evidence="2 3">
    <name type="scientific">Candidatus Enterovibrio escicola</name>
    <dbReference type="NCBI Taxonomy" id="1927127"/>
    <lineage>
        <taxon>Bacteria</taxon>
        <taxon>Pseudomonadati</taxon>
        <taxon>Pseudomonadota</taxon>
        <taxon>Gammaproteobacteria</taxon>
        <taxon>Vibrionales</taxon>
        <taxon>Vibrionaceae</taxon>
        <taxon>Enterovibrio</taxon>
    </lineage>
</organism>
<evidence type="ECO:0000259" key="1">
    <source>
        <dbReference type="Pfam" id="PF13612"/>
    </source>
</evidence>
<protein>
    <recommendedName>
        <fullName evidence="1">Transposase DDE domain-containing protein</fullName>
    </recommendedName>
</protein>
<dbReference type="EMBL" id="NBYY01000017">
    <property type="protein sequence ID" value="PCS22517.1"/>
    <property type="molecule type" value="Genomic_DNA"/>
</dbReference>
<dbReference type="InterPro" id="IPR025668">
    <property type="entry name" value="Tnp_DDE_dom"/>
</dbReference>
<sequence>MKLKVMKLWNRLILRKRFIIETVLDQLKNISQTSILGTVIVSA</sequence>
<name>A0A2A5T2X8_9GAMM</name>
<proteinExistence type="predicted"/>
<feature type="domain" description="Transposase DDE" evidence="1">
    <location>
        <begin position="1"/>
        <end position="32"/>
    </location>
</feature>